<keyword evidence="5" id="KW-0223">Dioxygenase</keyword>
<name>A0A0X8HTK9_9SACH</name>
<evidence type="ECO:0000256" key="3">
    <source>
        <dbReference type="ARBA" id="ARBA00023004"/>
    </source>
</evidence>
<keyword evidence="3 4" id="KW-0408">Iron</keyword>
<dbReference type="STRING" id="45286.A0A0X8HTK9"/>
<feature type="region of interest" description="Disordered" evidence="6">
    <location>
        <begin position="448"/>
        <end position="482"/>
    </location>
</feature>
<dbReference type="InterPro" id="IPR000898">
    <property type="entry name" value="Indolamine_dOase"/>
</dbReference>
<dbReference type="RefSeq" id="XP_017988235.1">
    <property type="nucleotide sequence ID" value="XM_018132484.1"/>
</dbReference>
<dbReference type="InterPro" id="IPR037217">
    <property type="entry name" value="Trp/Indoleamine_2_3_dOase-like"/>
</dbReference>
<proteinExistence type="inferred from homology"/>
<evidence type="ECO:0000313" key="7">
    <source>
        <dbReference type="EMBL" id="AMD21239.1"/>
    </source>
</evidence>
<dbReference type="EMBL" id="CP014245">
    <property type="protein sequence ID" value="AMD21239.1"/>
    <property type="molecule type" value="Genomic_DNA"/>
</dbReference>
<dbReference type="OrthoDB" id="540174at2759"/>
<dbReference type="GO" id="GO:0019441">
    <property type="term" value="P:L-tryptophan catabolic process to kynurenine"/>
    <property type="evidence" value="ECO:0007669"/>
    <property type="project" value="UniProtKB-UniRule"/>
</dbReference>
<dbReference type="GO" id="GO:0005737">
    <property type="term" value="C:cytoplasm"/>
    <property type="evidence" value="ECO:0007669"/>
    <property type="project" value="TreeGrafter"/>
</dbReference>
<dbReference type="AlphaFoldDB" id="A0A0X8HTK9"/>
<feature type="binding site" description="proximal binding residue" evidence="4">
    <location>
        <position position="366"/>
    </location>
    <ligand>
        <name>heme b</name>
        <dbReference type="ChEBI" id="CHEBI:60344"/>
    </ligand>
    <ligandPart>
        <name>Fe</name>
        <dbReference type="ChEBI" id="CHEBI:18248"/>
    </ligandPart>
</feature>
<dbReference type="GO" id="GO:0046872">
    <property type="term" value="F:metal ion binding"/>
    <property type="evidence" value="ECO:0007669"/>
    <property type="project" value="UniProtKB-UniRule"/>
</dbReference>
<dbReference type="GO" id="GO:0034354">
    <property type="term" value="P:'de novo' NAD+ biosynthetic process from L-tryptophan"/>
    <property type="evidence" value="ECO:0007669"/>
    <property type="project" value="TreeGrafter"/>
</dbReference>
<protein>
    <recommendedName>
        <fullName evidence="5">Indoleamine 2,3-dioxygenase</fullName>
        <ecNumber evidence="5">1.13.11.52</ecNumber>
    </recommendedName>
</protein>
<sequence length="482" mass="54142">MSSELPLPILEDYGISPINGFLPTKFPASQLTNIYYMKWENILTNLPSLILTGRLRKIVDELPILEVKDELLNDVSQLRRAYSVLTFIANAYIWGRDTACDTLPDSVAKPLLVVSEALGLPPLATYASLILWNFRPIVMDLSDSDLWDLDNLSTINTFTGAMDESWFYLVSVYFEKVGAKCIVAGMDALRAVRSNDRKAVTSALQDLAEHIDTLGTVLMKMENMCDPYVFYYRIRPYLAGWKQMEDAGLPNGVKYGSEGDYRCYAGGSNAQSSLIQTLDIFLGVEHFPEGVQSKVEDRTISALSNKNSYLNDMRSYMPKEHRAFLEHLAKVCNIRDYVLTNKASDPKLLLTYDACVGMLKSFRDKHIQIVTRYVILQARKGRASRSKTFRAGLSKNFGSTQQTGTGGTSLIPFLKQCRDETGNVAASEWGNRILNMGTLNVRESGFEVAPKRNRSNERNSPGKRQKVVEQVEDTEQSSVGHW</sequence>
<dbReference type="PANTHER" id="PTHR28657:SF5">
    <property type="entry name" value="INDOLEAMINE 2,3-DIOXYGENASE"/>
    <property type="match status" value="1"/>
</dbReference>
<dbReference type="PANTHER" id="PTHR28657">
    <property type="entry name" value="INDOLEAMINE 2,3-DIOXYGENASE"/>
    <property type="match status" value="1"/>
</dbReference>
<comment type="similarity">
    <text evidence="1 5">Belongs to the indoleamine 2,3-dioxygenase family.</text>
</comment>
<evidence type="ECO:0000256" key="4">
    <source>
        <dbReference type="PIRSR" id="PIRSR600898-1"/>
    </source>
</evidence>
<dbReference type="SUPFAM" id="SSF140959">
    <property type="entry name" value="Indolic compounds 2,3-dioxygenase-like"/>
    <property type="match status" value="1"/>
</dbReference>
<keyword evidence="2 4" id="KW-0479">Metal-binding</keyword>
<dbReference type="Gene3D" id="1.20.58.480">
    <property type="match status" value="1"/>
</dbReference>
<dbReference type="GeneID" id="28724517"/>
<keyword evidence="4 5" id="KW-0349">Heme</keyword>
<keyword evidence="5" id="KW-0560">Oxidoreductase</keyword>
<evidence type="ECO:0000313" key="8">
    <source>
        <dbReference type="Proteomes" id="UP000243052"/>
    </source>
</evidence>
<reference evidence="7 8" key="1">
    <citation type="submission" date="2016-01" db="EMBL/GenBank/DDBJ databases">
        <title>Genome sequence of the yeast Holleya sinecauda.</title>
        <authorList>
            <person name="Dietrich F.S."/>
        </authorList>
    </citation>
    <scope>NUCLEOTIDE SEQUENCE [LARGE SCALE GENOMIC DNA]</scope>
    <source>
        <strain evidence="7 8">ATCC 58844</strain>
    </source>
</reference>
<organism evidence="7 8">
    <name type="scientific">Eremothecium sinecaudum</name>
    <dbReference type="NCBI Taxonomy" id="45286"/>
    <lineage>
        <taxon>Eukaryota</taxon>
        <taxon>Fungi</taxon>
        <taxon>Dikarya</taxon>
        <taxon>Ascomycota</taxon>
        <taxon>Saccharomycotina</taxon>
        <taxon>Saccharomycetes</taxon>
        <taxon>Saccharomycetales</taxon>
        <taxon>Saccharomycetaceae</taxon>
        <taxon>Eremothecium</taxon>
    </lineage>
</organism>
<evidence type="ECO:0000256" key="1">
    <source>
        <dbReference type="ARBA" id="ARBA00007119"/>
    </source>
</evidence>
<dbReference type="GO" id="GO:0033754">
    <property type="term" value="F:indoleamine 2,3-dioxygenase activity"/>
    <property type="evidence" value="ECO:0007669"/>
    <property type="project" value="UniProtKB-EC"/>
</dbReference>
<dbReference type="PROSITE" id="PS00876">
    <property type="entry name" value="IDO_1"/>
    <property type="match status" value="1"/>
</dbReference>
<keyword evidence="8" id="KW-1185">Reference proteome</keyword>
<dbReference type="Pfam" id="PF01231">
    <property type="entry name" value="IDO"/>
    <property type="match status" value="1"/>
</dbReference>
<comment type="function">
    <text evidence="5">Produces N-formyl-kynurenine through the oxidation of tryptophan.</text>
</comment>
<comment type="catalytic activity">
    <reaction evidence="5">
        <text>L-tryptophan + O2 = N-formyl-L-kynurenine</text>
        <dbReference type="Rhea" id="RHEA:24536"/>
        <dbReference type="ChEBI" id="CHEBI:15379"/>
        <dbReference type="ChEBI" id="CHEBI:57912"/>
        <dbReference type="ChEBI" id="CHEBI:58629"/>
    </reaction>
</comment>
<dbReference type="Proteomes" id="UP000243052">
    <property type="component" value="Chromosome v"/>
</dbReference>
<evidence type="ECO:0000256" key="6">
    <source>
        <dbReference type="SAM" id="MobiDB-lite"/>
    </source>
</evidence>
<evidence type="ECO:0000256" key="2">
    <source>
        <dbReference type="ARBA" id="ARBA00022723"/>
    </source>
</evidence>
<gene>
    <name evidence="7" type="ORF">AW171_hschr53174</name>
</gene>
<dbReference type="GO" id="GO:0020037">
    <property type="term" value="F:heme binding"/>
    <property type="evidence" value="ECO:0007669"/>
    <property type="project" value="UniProtKB-UniRule"/>
</dbReference>
<dbReference type="FunFam" id="1.20.58.480:FF:000004">
    <property type="entry name" value="Indoleamine 2,3-dioxygenase subfamily"/>
    <property type="match status" value="1"/>
</dbReference>
<dbReference type="EC" id="1.13.11.52" evidence="5"/>
<accession>A0A0X8HTK9</accession>
<evidence type="ECO:0000256" key="5">
    <source>
        <dbReference type="RuleBase" id="RU369119"/>
    </source>
</evidence>